<evidence type="ECO:0000313" key="2">
    <source>
        <dbReference type="Proteomes" id="UP000814033"/>
    </source>
</evidence>
<dbReference type="EMBL" id="MU276000">
    <property type="protein sequence ID" value="KAI0043904.1"/>
    <property type="molecule type" value="Genomic_DNA"/>
</dbReference>
<name>A0ACB8RIY9_9AGAM</name>
<gene>
    <name evidence="1" type="ORF">FA95DRAFT_1597698</name>
</gene>
<reference evidence="1" key="2">
    <citation type="journal article" date="2022" name="New Phytol.">
        <title>Evolutionary transition to the ectomycorrhizal habit in the genomes of a hyperdiverse lineage of mushroom-forming fungi.</title>
        <authorList>
            <person name="Looney B."/>
            <person name="Miyauchi S."/>
            <person name="Morin E."/>
            <person name="Drula E."/>
            <person name="Courty P.E."/>
            <person name="Kohler A."/>
            <person name="Kuo A."/>
            <person name="LaButti K."/>
            <person name="Pangilinan J."/>
            <person name="Lipzen A."/>
            <person name="Riley R."/>
            <person name="Andreopoulos W."/>
            <person name="He G."/>
            <person name="Johnson J."/>
            <person name="Nolan M."/>
            <person name="Tritt A."/>
            <person name="Barry K.W."/>
            <person name="Grigoriev I.V."/>
            <person name="Nagy L.G."/>
            <person name="Hibbett D."/>
            <person name="Henrissat B."/>
            <person name="Matheny P.B."/>
            <person name="Labbe J."/>
            <person name="Martin F.M."/>
        </authorList>
    </citation>
    <scope>NUCLEOTIDE SEQUENCE</scope>
    <source>
        <strain evidence="1">FP105234-sp</strain>
    </source>
</reference>
<sequence length="655" mass="73681">MEPSETVDLDTSRTPVSLIPPELLSRVFHFLVSIDPPRRRTMSYMYLTSFELGWIGVTHVCRRWRLVALDNPALWANIDFDMVSHHWLAEFISRVGTHTLLDVAIGGPALARPQQEYLSLEERFLSSTDIISRIRSLAFNSSSRHQALFNRFLQIAASTRLTNMEELYLEHVDHHPSYIVPTANIPHLKILRLRIVGLDWHSSRLSNLVDLLVRFPVEDPHMTRHTSVSDVCDALAFMTRLERLTLGNVLATASVASTETHHAPHVTLPALVEFRLDSRNNDCSVLLSRLSMPSLRILEVEQHTLTPPSSPICLHPSSTPELQFLYLNKVPLDWTSPFPPTLLHMTINHDFLGRHLILEEDSWYFPDLDIFAQRLRGSKLQTLILIHAMPTTLPTTAENMRIDMPDLKTLDITGSTADVFTLANAVDLPPTSSKRVQLAKIRGTSGIDSPSILTGLVKPFDSMNYLAHAISVVCDDSRYSVMSRLHLWPTPQDWSLQDPLASSHPTLSIEVKSARHSIMDTKAFTELFLDAVESLSLAWERKRINLSWRTWLSRARGVKLLRLRFAYTMEVVIQAMVPMSGASDVLFPSLETLVLAFPELATNPELAETLIACAGARQAAGFPIREVRLPKDAPWVDGLRAVVPVITFGTVDGRT</sequence>
<proteinExistence type="predicted"/>
<organism evidence="1 2">
    <name type="scientific">Auriscalpium vulgare</name>
    <dbReference type="NCBI Taxonomy" id="40419"/>
    <lineage>
        <taxon>Eukaryota</taxon>
        <taxon>Fungi</taxon>
        <taxon>Dikarya</taxon>
        <taxon>Basidiomycota</taxon>
        <taxon>Agaricomycotina</taxon>
        <taxon>Agaricomycetes</taxon>
        <taxon>Russulales</taxon>
        <taxon>Auriscalpiaceae</taxon>
        <taxon>Auriscalpium</taxon>
    </lineage>
</organism>
<evidence type="ECO:0000313" key="1">
    <source>
        <dbReference type="EMBL" id="KAI0043904.1"/>
    </source>
</evidence>
<reference evidence="1" key="1">
    <citation type="submission" date="2021-02" db="EMBL/GenBank/DDBJ databases">
        <authorList>
            <consortium name="DOE Joint Genome Institute"/>
            <person name="Ahrendt S."/>
            <person name="Looney B.P."/>
            <person name="Miyauchi S."/>
            <person name="Morin E."/>
            <person name="Drula E."/>
            <person name="Courty P.E."/>
            <person name="Chicoki N."/>
            <person name="Fauchery L."/>
            <person name="Kohler A."/>
            <person name="Kuo A."/>
            <person name="Labutti K."/>
            <person name="Pangilinan J."/>
            <person name="Lipzen A."/>
            <person name="Riley R."/>
            <person name="Andreopoulos W."/>
            <person name="He G."/>
            <person name="Johnson J."/>
            <person name="Barry K.W."/>
            <person name="Grigoriev I.V."/>
            <person name="Nagy L."/>
            <person name="Hibbett D."/>
            <person name="Henrissat B."/>
            <person name="Matheny P.B."/>
            <person name="Labbe J."/>
            <person name="Martin F."/>
        </authorList>
    </citation>
    <scope>NUCLEOTIDE SEQUENCE</scope>
    <source>
        <strain evidence="1">FP105234-sp</strain>
    </source>
</reference>
<protein>
    <submittedName>
        <fullName evidence="1">Uncharacterized protein</fullName>
    </submittedName>
</protein>
<dbReference type="Proteomes" id="UP000814033">
    <property type="component" value="Unassembled WGS sequence"/>
</dbReference>
<keyword evidence="2" id="KW-1185">Reference proteome</keyword>
<accession>A0ACB8RIY9</accession>
<comment type="caution">
    <text evidence="1">The sequence shown here is derived from an EMBL/GenBank/DDBJ whole genome shotgun (WGS) entry which is preliminary data.</text>
</comment>